<comment type="subcellular location">
    <subcellularLocation>
        <location evidence="1 5 6">Nucleus</location>
    </subcellularLocation>
</comment>
<dbReference type="InterPro" id="IPR050649">
    <property type="entry name" value="Paired_Homeobox_TFs"/>
</dbReference>
<dbReference type="PROSITE" id="PS50071">
    <property type="entry name" value="HOMEOBOX_2"/>
    <property type="match status" value="1"/>
</dbReference>
<dbReference type="CDD" id="cd00086">
    <property type="entry name" value="homeodomain"/>
    <property type="match status" value="1"/>
</dbReference>
<organism evidence="9 10">
    <name type="scientific">Galendromus occidentalis</name>
    <name type="common">western predatory mite</name>
    <dbReference type="NCBI Taxonomy" id="34638"/>
    <lineage>
        <taxon>Eukaryota</taxon>
        <taxon>Metazoa</taxon>
        <taxon>Ecdysozoa</taxon>
        <taxon>Arthropoda</taxon>
        <taxon>Chelicerata</taxon>
        <taxon>Arachnida</taxon>
        <taxon>Acari</taxon>
        <taxon>Parasitiformes</taxon>
        <taxon>Mesostigmata</taxon>
        <taxon>Gamasina</taxon>
        <taxon>Phytoseioidea</taxon>
        <taxon>Phytoseiidae</taxon>
        <taxon>Typhlodrominae</taxon>
        <taxon>Galendromus</taxon>
    </lineage>
</organism>
<dbReference type="GeneID" id="100900227"/>
<keyword evidence="9" id="KW-1185">Reference proteome</keyword>
<protein>
    <submittedName>
        <fullName evidence="10">Retinal homeobox protein Rx-A</fullName>
    </submittedName>
</protein>
<gene>
    <name evidence="10" type="primary">LOC100900227</name>
</gene>
<evidence type="ECO:0000256" key="7">
    <source>
        <dbReference type="SAM" id="MobiDB-lite"/>
    </source>
</evidence>
<feature type="DNA-binding region" description="Homeobox" evidence="5">
    <location>
        <begin position="51"/>
        <end position="110"/>
    </location>
</feature>
<feature type="domain" description="Homeobox" evidence="8">
    <location>
        <begin position="49"/>
        <end position="109"/>
    </location>
</feature>
<dbReference type="PANTHER" id="PTHR24329">
    <property type="entry name" value="HOMEOBOX PROTEIN ARISTALESS"/>
    <property type="match status" value="1"/>
</dbReference>
<evidence type="ECO:0000259" key="8">
    <source>
        <dbReference type="PROSITE" id="PS50071"/>
    </source>
</evidence>
<dbReference type="InterPro" id="IPR017970">
    <property type="entry name" value="Homeobox_CS"/>
</dbReference>
<dbReference type="GO" id="GO:0000977">
    <property type="term" value="F:RNA polymerase II transcription regulatory region sequence-specific DNA binding"/>
    <property type="evidence" value="ECO:0007669"/>
    <property type="project" value="TreeGrafter"/>
</dbReference>
<dbReference type="InterPro" id="IPR009057">
    <property type="entry name" value="Homeodomain-like_sf"/>
</dbReference>
<evidence type="ECO:0000256" key="6">
    <source>
        <dbReference type="RuleBase" id="RU000682"/>
    </source>
</evidence>
<evidence type="ECO:0000256" key="4">
    <source>
        <dbReference type="ARBA" id="ARBA00023242"/>
    </source>
</evidence>
<dbReference type="GO" id="GO:0005634">
    <property type="term" value="C:nucleus"/>
    <property type="evidence" value="ECO:0007669"/>
    <property type="project" value="UniProtKB-SubCell"/>
</dbReference>
<accession>A0AAJ7L830</accession>
<proteinExistence type="predicted"/>
<dbReference type="Gene3D" id="1.10.10.60">
    <property type="entry name" value="Homeodomain-like"/>
    <property type="match status" value="1"/>
</dbReference>
<dbReference type="FunFam" id="1.10.10.60:FF:000679">
    <property type="entry name" value="Homeobox protein aristaless"/>
    <property type="match status" value="1"/>
</dbReference>
<name>A0AAJ7L830_9ACAR</name>
<feature type="region of interest" description="Disordered" evidence="7">
    <location>
        <begin position="1"/>
        <end position="41"/>
    </location>
</feature>
<evidence type="ECO:0000256" key="3">
    <source>
        <dbReference type="ARBA" id="ARBA00023155"/>
    </source>
</evidence>
<sequence length="210" mass="23871">MNKLGNEASTSRRPWEDLSDSVPAPSPYNYSEYDRVPPNGTVVHCEPRRKQRRYRTTFSAQQLDELEKAFSVSHYPDVFTREELAVKTDLTEARVQVWFQNRRAKWRKQERVENPPSYGLPAHQPSVSAQAAFAAMNNKRQQSMAAAPFAVNPFMTPFGTSFTPFVNPLNIYASQAAHWLHAEMNGLQDVVATRTAPSVEMPLETVENNK</sequence>
<dbReference type="GO" id="GO:0000981">
    <property type="term" value="F:DNA-binding transcription factor activity, RNA polymerase II-specific"/>
    <property type="evidence" value="ECO:0007669"/>
    <property type="project" value="InterPro"/>
</dbReference>
<reference evidence="10" key="1">
    <citation type="submission" date="2025-08" db="UniProtKB">
        <authorList>
            <consortium name="RefSeq"/>
        </authorList>
    </citation>
    <scope>IDENTIFICATION</scope>
</reference>
<evidence type="ECO:0000313" key="10">
    <source>
        <dbReference type="RefSeq" id="XP_018496787.1"/>
    </source>
</evidence>
<dbReference type="SMART" id="SM00389">
    <property type="entry name" value="HOX"/>
    <property type="match status" value="1"/>
</dbReference>
<evidence type="ECO:0000256" key="1">
    <source>
        <dbReference type="ARBA" id="ARBA00004123"/>
    </source>
</evidence>
<evidence type="ECO:0000256" key="5">
    <source>
        <dbReference type="PROSITE-ProRule" id="PRU00108"/>
    </source>
</evidence>
<evidence type="ECO:0000313" key="9">
    <source>
        <dbReference type="Proteomes" id="UP000694867"/>
    </source>
</evidence>
<dbReference type="RefSeq" id="XP_018496787.1">
    <property type="nucleotide sequence ID" value="XM_018641271.1"/>
</dbReference>
<dbReference type="PROSITE" id="PS00027">
    <property type="entry name" value="HOMEOBOX_1"/>
    <property type="match status" value="1"/>
</dbReference>
<keyword evidence="3 5" id="KW-0371">Homeobox</keyword>
<keyword evidence="4 5" id="KW-0539">Nucleus</keyword>
<dbReference type="Proteomes" id="UP000694867">
    <property type="component" value="Unplaced"/>
</dbReference>
<keyword evidence="2 5" id="KW-0238">DNA-binding</keyword>
<dbReference type="InterPro" id="IPR001356">
    <property type="entry name" value="HD"/>
</dbReference>
<dbReference type="AlphaFoldDB" id="A0AAJ7L830"/>
<dbReference type="Pfam" id="PF00046">
    <property type="entry name" value="Homeodomain"/>
    <property type="match status" value="1"/>
</dbReference>
<evidence type="ECO:0000256" key="2">
    <source>
        <dbReference type="ARBA" id="ARBA00023125"/>
    </source>
</evidence>
<dbReference type="KEGG" id="goe:100900227"/>
<dbReference type="SUPFAM" id="SSF46689">
    <property type="entry name" value="Homeodomain-like"/>
    <property type="match status" value="1"/>
</dbReference>
<dbReference type="PANTHER" id="PTHR24329:SF543">
    <property type="entry name" value="FI01017P-RELATED"/>
    <property type="match status" value="1"/>
</dbReference>